<dbReference type="OrthoDB" id="7537137at2759"/>
<evidence type="ECO:0000313" key="2">
    <source>
        <dbReference type="Proteomes" id="UP000053097"/>
    </source>
</evidence>
<evidence type="ECO:0000313" key="1">
    <source>
        <dbReference type="EMBL" id="EZA48415.1"/>
    </source>
</evidence>
<dbReference type="Proteomes" id="UP000053097">
    <property type="component" value="Unassembled WGS sequence"/>
</dbReference>
<gene>
    <name evidence="1" type="ORF">X777_13805</name>
</gene>
<accession>A0A026VXL4</accession>
<dbReference type="AlphaFoldDB" id="A0A026VXL4"/>
<keyword evidence="2" id="KW-1185">Reference proteome</keyword>
<dbReference type="EMBL" id="KK107629">
    <property type="protein sequence ID" value="EZA48415.1"/>
    <property type="molecule type" value="Genomic_DNA"/>
</dbReference>
<reference evidence="1 2" key="1">
    <citation type="journal article" date="2014" name="Curr. Biol.">
        <title>The genome of the clonal raider ant Cerapachys biroi.</title>
        <authorList>
            <person name="Oxley P.R."/>
            <person name="Ji L."/>
            <person name="Fetter-Pruneda I."/>
            <person name="McKenzie S.K."/>
            <person name="Li C."/>
            <person name="Hu H."/>
            <person name="Zhang G."/>
            <person name="Kronauer D.J."/>
        </authorList>
    </citation>
    <scope>NUCLEOTIDE SEQUENCE [LARGE SCALE GENOMIC DNA]</scope>
</reference>
<name>A0A026VXL4_OOCBI</name>
<feature type="non-terminal residue" evidence="1">
    <location>
        <position position="1"/>
    </location>
</feature>
<proteinExistence type="predicted"/>
<sequence length="387" mass="44934">VSVVHPNLPKSYKSLLKTPSHLNIIEVEQAQIWYKSIRFNLDAMLLEEYLKTYNQICIDVNIDGLPIFKSSPRKFWPIEKHSTDVRSFLNNFVNEVEDLYENGYTFNGITYSFLVRNFILDAAARSLVKCLKNLLKSCYKPLQQAARRDLERTVSVSVHLTTNNKAVTLSHRHYCGGEIIEGSYFQDITIGDVVLKIGRRDSCFMTIDGTVMVLLNIVKRQEDIYLITNKFKTKENFLVYPFPSSLLRIFKVSNLDDQRIVMPLASVQSKCWLIPYKGFYVSVPLLHSFVVFKFILENDNNDIYYDVGLTKWLIGVNEDMEGETYWPPHNIEAGSLIRKEVDADKTWPKFRVRIKRYHGTYLILFISLVFRSLECICGRGFVNNFVL</sequence>
<protein>
    <submittedName>
        <fullName evidence="1">Uncharacterized protein</fullName>
    </submittedName>
</protein>
<organism evidence="1 2">
    <name type="scientific">Ooceraea biroi</name>
    <name type="common">Clonal raider ant</name>
    <name type="synonym">Cerapachys biroi</name>
    <dbReference type="NCBI Taxonomy" id="2015173"/>
    <lineage>
        <taxon>Eukaryota</taxon>
        <taxon>Metazoa</taxon>
        <taxon>Ecdysozoa</taxon>
        <taxon>Arthropoda</taxon>
        <taxon>Hexapoda</taxon>
        <taxon>Insecta</taxon>
        <taxon>Pterygota</taxon>
        <taxon>Neoptera</taxon>
        <taxon>Endopterygota</taxon>
        <taxon>Hymenoptera</taxon>
        <taxon>Apocrita</taxon>
        <taxon>Aculeata</taxon>
        <taxon>Formicoidea</taxon>
        <taxon>Formicidae</taxon>
        <taxon>Dorylinae</taxon>
        <taxon>Ooceraea</taxon>
    </lineage>
</organism>